<keyword evidence="1" id="KW-1133">Transmembrane helix</keyword>
<dbReference type="PANTHER" id="PTHR11319:SF35">
    <property type="entry name" value="OUTER MEMBRANE PROTEIN PMPC-RELATED"/>
    <property type="match status" value="1"/>
</dbReference>
<evidence type="ECO:0008006" key="4">
    <source>
        <dbReference type="Google" id="ProtNLM"/>
    </source>
</evidence>
<keyword evidence="3" id="KW-1185">Reference proteome</keyword>
<sequence length="427" mass="48810">MRFYIQQYSPLFFSALINLYDLHNQGFGSEVGNILAPIIMVALAFSTVAILLILRKNRDTLHSEHFTKRYGNIVQGLDLNKHSAIANHWNMIIILRWTLTGLIMICLRNLGAIQIVTMYVSSLIMQGLSLRYKPMDSSQENHMNMLNEVFVSMYLYIMMMLTGGDDSDYAQRDGCGYALVAVVAISIVVNLAKLLKEFVLAIKTKLKRMHLKAKLRPLLNKYREQQSSKQSSINKQELANTSFKKAHKELSIVIEDKIEPEAIQINSEQDLMYSNASPEKIPQLKNETPNNQGSEANNLIDEFIKFNRKAHNHVQEREIVYQGAKSRGKKAKIENNPSRLEVPKMQQPSLLVELGIKPVIGGGLGFKPVITELDIKPLQDTQSELKGFKFWEGQSQNSVKLVQESQRPYLQRRRLHPREEIKSIWNS</sequence>
<protein>
    <recommendedName>
        <fullName evidence="4">TRP C-terminal domain-containing protein</fullName>
    </recommendedName>
</protein>
<evidence type="ECO:0000313" key="3">
    <source>
        <dbReference type="Proteomes" id="UP000785679"/>
    </source>
</evidence>
<gene>
    <name evidence="2" type="ORF">FGO68_gene7161</name>
</gene>
<feature type="transmembrane region" description="Helical" evidence="1">
    <location>
        <begin position="176"/>
        <end position="195"/>
    </location>
</feature>
<dbReference type="AlphaFoldDB" id="A0A8J8SWF0"/>
<proteinExistence type="predicted"/>
<feature type="transmembrane region" description="Helical" evidence="1">
    <location>
        <begin position="34"/>
        <end position="54"/>
    </location>
</feature>
<evidence type="ECO:0000313" key="2">
    <source>
        <dbReference type="EMBL" id="TNV72816.1"/>
    </source>
</evidence>
<name>A0A8J8SWF0_HALGN</name>
<evidence type="ECO:0000256" key="1">
    <source>
        <dbReference type="SAM" id="Phobius"/>
    </source>
</evidence>
<keyword evidence="1" id="KW-0472">Membrane</keyword>
<accession>A0A8J8SWF0</accession>
<keyword evidence="1" id="KW-0812">Transmembrane</keyword>
<dbReference type="EMBL" id="RRYP01020828">
    <property type="protein sequence ID" value="TNV72816.1"/>
    <property type="molecule type" value="Genomic_DNA"/>
</dbReference>
<dbReference type="OrthoDB" id="327433at2759"/>
<comment type="caution">
    <text evidence="2">The sequence shown here is derived from an EMBL/GenBank/DDBJ whole genome shotgun (WGS) entry which is preliminary data.</text>
</comment>
<dbReference type="Proteomes" id="UP000785679">
    <property type="component" value="Unassembled WGS sequence"/>
</dbReference>
<organism evidence="2 3">
    <name type="scientific">Halteria grandinella</name>
    <dbReference type="NCBI Taxonomy" id="5974"/>
    <lineage>
        <taxon>Eukaryota</taxon>
        <taxon>Sar</taxon>
        <taxon>Alveolata</taxon>
        <taxon>Ciliophora</taxon>
        <taxon>Intramacronucleata</taxon>
        <taxon>Spirotrichea</taxon>
        <taxon>Stichotrichia</taxon>
        <taxon>Sporadotrichida</taxon>
        <taxon>Halteriidae</taxon>
        <taxon>Halteria</taxon>
    </lineage>
</organism>
<reference evidence="2" key="1">
    <citation type="submission" date="2019-06" db="EMBL/GenBank/DDBJ databases">
        <authorList>
            <person name="Zheng W."/>
        </authorList>
    </citation>
    <scope>NUCLEOTIDE SEQUENCE</scope>
    <source>
        <strain evidence="2">QDHG01</strain>
    </source>
</reference>
<dbReference type="PANTHER" id="PTHR11319">
    <property type="entry name" value="G PROTEIN-COUPLED RECEPTOR-RELATED"/>
    <property type="match status" value="1"/>
</dbReference>
<feature type="transmembrane region" description="Helical" evidence="1">
    <location>
        <begin position="144"/>
        <end position="164"/>
    </location>
</feature>